<dbReference type="Gene3D" id="1.10.340.70">
    <property type="match status" value="1"/>
</dbReference>
<dbReference type="GO" id="GO:0071897">
    <property type="term" value="P:DNA biosynthetic process"/>
    <property type="evidence" value="ECO:0007669"/>
    <property type="project" value="UniProtKB-ARBA"/>
</dbReference>
<accession>A0A8B8FHW9</accession>
<dbReference type="InterPro" id="IPR012337">
    <property type="entry name" value="RNaseH-like_sf"/>
</dbReference>
<dbReference type="InterPro" id="IPR001584">
    <property type="entry name" value="Integrase_cat-core"/>
</dbReference>
<dbReference type="SUPFAM" id="SSF53098">
    <property type="entry name" value="Ribonuclease H-like"/>
    <property type="match status" value="1"/>
</dbReference>
<dbReference type="SUPFAM" id="SSF56672">
    <property type="entry name" value="DNA/RNA polymerases"/>
    <property type="match status" value="1"/>
</dbReference>
<feature type="domain" description="Integrase catalytic" evidence="2">
    <location>
        <begin position="1400"/>
        <end position="1591"/>
    </location>
</feature>
<dbReference type="InterPro" id="IPR021109">
    <property type="entry name" value="Peptidase_aspartic_dom_sf"/>
</dbReference>
<dbReference type="InterPro" id="IPR036397">
    <property type="entry name" value="RNaseH_sf"/>
</dbReference>
<evidence type="ECO:0000256" key="1">
    <source>
        <dbReference type="SAM" id="MobiDB-lite"/>
    </source>
</evidence>
<name>A0A8B8FHW9_9HEMI</name>
<dbReference type="RefSeq" id="XP_025410298.1">
    <property type="nucleotide sequence ID" value="XM_025554513.1"/>
</dbReference>
<organism evidence="3 4">
    <name type="scientific">Sipha flava</name>
    <name type="common">yellow sugarcane aphid</name>
    <dbReference type="NCBI Taxonomy" id="143950"/>
    <lineage>
        <taxon>Eukaryota</taxon>
        <taxon>Metazoa</taxon>
        <taxon>Ecdysozoa</taxon>
        <taxon>Arthropoda</taxon>
        <taxon>Hexapoda</taxon>
        <taxon>Insecta</taxon>
        <taxon>Pterygota</taxon>
        <taxon>Neoptera</taxon>
        <taxon>Paraneoptera</taxon>
        <taxon>Hemiptera</taxon>
        <taxon>Sternorrhyncha</taxon>
        <taxon>Aphidomorpha</taxon>
        <taxon>Aphidoidea</taxon>
        <taxon>Aphididae</taxon>
        <taxon>Sipha</taxon>
    </lineage>
</organism>
<dbReference type="InterPro" id="IPR040676">
    <property type="entry name" value="DUF5641"/>
</dbReference>
<dbReference type="Pfam" id="PF05380">
    <property type="entry name" value="Peptidase_A17"/>
    <property type="match status" value="1"/>
</dbReference>
<dbReference type="PANTHER" id="PTHR47331">
    <property type="entry name" value="PHD-TYPE DOMAIN-CONTAINING PROTEIN"/>
    <property type="match status" value="1"/>
</dbReference>
<keyword evidence="3" id="KW-1185">Reference proteome</keyword>
<gene>
    <name evidence="4" type="primary">LOC112683466</name>
</gene>
<dbReference type="GeneID" id="112683466"/>
<dbReference type="Pfam" id="PF03564">
    <property type="entry name" value="DUF1759"/>
    <property type="match status" value="1"/>
</dbReference>
<dbReference type="InterPro" id="IPR005312">
    <property type="entry name" value="DUF1759"/>
</dbReference>
<dbReference type="PANTHER" id="PTHR47331:SF1">
    <property type="entry name" value="GAG-LIKE PROTEIN"/>
    <property type="match status" value="1"/>
</dbReference>
<dbReference type="CDD" id="cd01644">
    <property type="entry name" value="RT_pepA17"/>
    <property type="match status" value="1"/>
</dbReference>
<dbReference type="CDD" id="cd00303">
    <property type="entry name" value="retropepsin_like"/>
    <property type="match status" value="1"/>
</dbReference>
<protein>
    <submittedName>
        <fullName evidence="4">Uncharacterized protein LOC112683466</fullName>
    </submittedName>
</protein>
<dbReference type="Gene3D" id="2.40.70.10">
    <property type="entry name" value="Acid Proteases"/>
    <property type="match status" value="1"/>
</dbReference>
<dbReference type="Gene3D" id="3.30.420.10">
    <property type="entry name" value="Ribonuclease H-like superfamily/Ribonuclease H"/>
    <property type="match status" value="1"/>
</dbReference>
<sequence length="1724" mass="197296">MANKKEYDDLLIDRARIKATVSRALSIYTKYNWTENNLEELKLRREKLSKQGDLFDEIQDKIEHSTFNITTEIDKEREGFEEKYFATLGEYNKCIKDLEATHNTTISQNSSTTIANHPSRLPTIPLPHFSGNYQQWKPFIDQFNALITNDTSLSDVQKIHYLRSCLSDQAFDVVSTLASTDSSFNSAMDLLRQRYDHKRRTIQSHIRAILDLPKISISSATTLSTLMGETQKHIQSLKNLGQSVEKWDSLIIEIVLRKLDKITLQQWELSLQTTDVVPFSALETFLDARIRSLEAFEGSQRINVEPPRTTKNTFSKQGSYFVAQDNSKVLCPVCNHSHEIYRCFKFKNMKVPERYTTVRKLHLCFNCLSAGHTVEKCSAGKCRSCDKRHNTLLHDIERKNSRTEQQGKEKRPIEQEITHGHSSNQEESTSSLCAHIRHNSHVLLGTAVVNIENNFGQLVKTRAVLDSGSQINLISNRLATKLNIPRQKGTMPVSGIGSSYVNISSWIWGKLHSRQSTYSKQTDMFVINAITHQLPVAHIDVSTWALPDHVLNQLADPKYNQPAEIDLLLGAELFFDLLGNEQVKLNNGSITAYNTKLGWVLSGKVQYEQRTPSSMCLLASIHNATPLDEAKETENHFCSTYIRNESGRFVLKLPFKDNFNLGTSYDMARRRFFSLEKRMSLNENLKGLYIEFLKEYETLGHMTRIENSSNIHTECYYMPHHAVLRSSSLTTKLRVVFDASAKSSNGTSLNDVLMNGGIVQDDLVSIVLRFRLHEYVMTADIEKMYRQILIDPAHRNYQRILWRDSPEKELSHYQLNTVTYGTVSAPYQATRCLQELSTLNAINYPRAAEAIRKDFYVDDLLTGADSIEEGIKLQNDISLISNSAGMNLRKWCSNSARLVANMTNTNSNEHVMLDLEDNDTTKTLGLVWNPRKDQLLFRVSPHSNDHPYTKRTLLADLNRVFDPLGFLSPLLIRGKMFIQELWQLKLDWDTSLPNDMCQRWCKYTNELCNLDDLRVVRKVKSAPVGDFELHGFCDASIGAYGACIYIRQKQPDNSYKCHLLIAKNRVAPLRTVSIPRLELCSALVLAILMEKVTKATNVDLKRCTCWTDSAVALAWIRGISSQWATFVSNRVSEIQTLTEGMTWRHVRTKFNPADLVSRGMTATDLKESKFWWNGPTFLEQHDSQWPTELSITPAVDQLERRPTRFTLLVKRDDNSLLNRYSRWTKLLRVTAFIRRFIHNTRVAKNQRKNSSQISVQEIREAKSTWIRITQEEEFQCEIKSLQQNTPLSKRSKLIALSPFLDEDIIRVGGRLQHSHLPNNQRHPAILPKSHKVTELIFNEYHQRFLHAGPQNLLARIRQEFWPLDARNTARRIVHNCKTCYRAKPITFQPVMGRLPQLRVTKTRPFTAVGVDFAGPIYLHSGPRNRTVTKAYIAVFICFSTKAVHLEAVGSLSAQSFLAALRRFFSRRGHSAHIYSDNGTNFIGARSELRRYYQERCNTNKTVPETLAAEEIQWHFNPPSAPHMGGIWEAAVKSTKHHLTRIVKSAMLNMEEMSTLLCQIEACLNSRPLTPQSSDPESFAVLTPAHFLVGGCLTLPPEVQHPEKPTNLIKKWQLVQGMMQVFWRRWSSEYLHTLQTRARWNISKGMSVGQGDLVLIREDNQPPLNWHVGRVVKVHPGSDKEIRVVTIKTHGGKTIQRPVVKLCPLPYMDKEDNMQLSHVGENVAA</sequence>
<evidence type="ECO:0000259" key="2">
    <source>
        <dbReference type="PROSITE" id="PS50994"/>
    </source>
</evidence>
<dbReference type="GO" id="GO:0003676">
    <property type="term" value="F:nucleic acid binding"/>
    <property type="evidence" value="ECO:0007669"/>
    <property type="project" value="InterPro"/>
</dbReference>
<dbReference type="Pfam" id="PF17921">
    <property type="entry name" value="Integrase_H2C2"/>
    <property type="match status" value="1"/>
</dbReference>
<dbReference type="OrthoDB" id="6599864at2759"/>
<dbReference type="InterPro" id="IPR008042">
    <property type="entry name" value="Retrotrans_Pao"/>
</dbReference>
<dbReference type="Pfam" id="PF18701">
    <property type="entry name" value="DUF5641"/>
    <property type="match status" value="1"/>
</dbReference>
<evidence type="ECO:0000313" key="4">
    <source>
        <dbReference type="RefSeq" id="XP_025410298.1"/>
    </source>
</evidence>
<feature type="region of interest" description="Disordered" evidence="1">
    <location>
        <begin position="396"/>
        <end position="431"/>
    </location>
</feature>
<feature type="compositionally biased region" description="Polar residues" evidence="1">
    <location>
        <begin position="420"/>
        <end position="431"/>
    </location>
</feature>
<dbReference type="InterPro" id="IPR043502">
    <property type="entry name" value="DNA/RNA_pol_sf"/>
</dbReference>
<dbReference type="GO" id="GO:0015074">
    <property type="term" value="P:DNA integration"/>
    <property type="evidence" value="ECO:0007669"/>
    <property type="project" value="InterPro"/>
</dbReference>
<feature type="compositionally biased region" description="Basic and acidic residues" evidence="1">
    <location>
        <begin position="396"/>
        <end position="419"/>
    </location>
</feature>
<dbReference type="PROSITE" id="PS50994">
    <property type="entry name" value="INTEGRASE"/>
    <property type="match status" value="1"/>
</dbReference>
<reference evidence="4" key="1">
    <citation type="submission" date="2025-08" db="UniProtKB">
        <authorList>
            <consortium name="RefSeq"/>
        </authorList>
    </citation>
    <scope>IDENTIFICATION</scope>
    <source>
        <tissue evidence="4">Whole body</tissue>
    </source>
</reference>
<dbReference type="GO" id="GO:0042575">
    <property type="term" value="C:DNA polymerase complex"/>
    <property type="evidence" value="ECO:0007669"/>
    <property type="project" value="UniProtKB-ARBA"/>
</dbReference>
<dbReference type="InterPro" id="IPR041588">
    <property type="entry name" value="Integrase_H2C2"/>
</dbReference>
<evidence type="ECO:0000313" key="3">
    <source>
        <dbReference type="Proteomes" id="UP000694846"/>
    </source>
</evidence>
<dbReference type="Proteomes" id="UP000694846">
    <property type="component" value="Unplaced"/>
</dbReference>
<proteinExistence type="predicted"/>